<reference evidence="11 12" key="1">
    <citation type="submission" date="2024-01" db="EMBL/GenBank/DDBJ databases">
        <title>The complete chloroplast genome sequence of Lithospermum erythrorhizon: insights into the phylogenetic relationship among Boraginaceae species and the maternal lineages of purple gromwells.</title>
        <authorList>
            <person name="Okada T."/>
            <person name="Watanabe K."/>
        </authorList>
    </citation>
    <scope>NUCLEOTIDE SEQUENCE [LARGE SCALE GENOMIC DNA]</scope>
</reference>
<sequence>MVFSSEDSSEGEVELGLGLGVGGSKGGALWGGYSRILTAKDFGASTNSSSSSSSTKRAAQSVSPPHSAVSSQVVGWPPIRAYRMNSLTNQTKNLITEEFSSSFEKHKTGNNIGKSTKVTNAKRLGSTSLFVKVNMDGHAIGRKVDLNAHQSYEALAETLDDMFHKPSTTMTTKSRLDLEGQAGIGGLLDGSSDFVLTYEDKDGDWMLVGDVPWEMFLCSAKRLRIMKNSEANGLGPRCQKRNGRQRTKPI</sequence>
<name>A0AAV3QN06_LITER</name>
<protein>
    <recommendedName>
        <fullName evidence="8">Auxin-responsive protein</fullName>
    </recommendedName>
</protein>
<proteinExistence type="inferred from homology"/>
<dbReference type="InterPro" id="IPR003311">
    <property type="entry name" value="AUX_IAA"/>
</dbReference>
<evidence type="ECO:0000256" key="8">
    <source>
        <dbReference type="RuleBase" id="RU004549"/>
    </source>
</evidence>
<dbReference type="FunFam" id="3.10.20.90:FF:000078">
    <property type="entry name" value="Auxin-responsive protein"/>
    <property type="match status" value="1"/>
</dbReference>
<dbReference type="InterPro" id="IPR053793">
    <property type="entry name" value="PB1-like"/>
</dbReference>
<feature type="compositionally biased region" description="Polar residues" evidence="9">
    <location>
        <begin position="55"/>
        <end position="71"/>
    </location>
</feature>
<comment type="subunit">
    <text evidence="8">Homodimers and heterodimers.</text>
</comment>
<dbReference type="GO" id="GO:0006355">
    <property type="term" value="P:regulation of DNA-templated transcription"/>
    <property type="evidence" value="ECO:0007669"/>
    <property type="project" value="InterPro"/>
</dbReference>
<feature type="compositionally biased region" description="Basic residues" evidence="9">
    <location>
        <begin position="238"/>
        <end position="250"/>
    </location>
</feature>
<dbReference type="Gene3D" id="3.10.20.90">
    <property type="entry name" value="Phosphatidylinositol 3-kinase Catalytic Subunit, Chain A, domain 1"/>
    <property type="match status" value="1"/>
</dbReference>
<evidence type="ECO:0000256" key="3">
    <source>
        <dbReference type="ARBA" id="ARBA00022491"/>
    </source>
</evidence>
<evidence type="ECO:0000313" key="12">
    <source>
        <dbReference type="Proteomes" id="UP001454036"/>
    </source>
</evidence>
<feature type="region of interest" description="Disordered" evidence="9">
    <location>
        <begin position="231"/>
        <end position="250"/>
    </location>
</feature>
<dbReference type="AlphaFoldDB" id="A0AAV3QN06"/>
<keyword evidence="6 8" id="KW-0539">Nucleus</keyword>
<evidence type="ECO:0000256" key="4">
    <source>
        <dbReference type="ARBA" id="ARBA00023015"/>
    </source>
</evidence>
<comment type="similarity">
    <text evidence="2 8">Belongs to the Aux/IAA family.</text>
</comment>
<dbReference type="Pfam" id="PF02309">
    <property type="entry name" value="AUX_IAA"/>
    <property type="match status" value="1"/>
</dbReference>
<dbReference type="SUPFAM" id="SSF54277">
    <property type="entry name" value="CAD &amp; PB1 domains"/>
    <property type="match status" value="1"/>
</dbReference>
<evidence type="ECO:0000256" key="6">
    <source>
        <dbReference type="ARBA" id="ARBA00023242"/>
    </source>
</evidence>
<dbReference type="EMBL" id="BAABME010021921">
    <property type="protein sequence ID" value="GAA0164546.1"/>
    <property type="molecule type" value="Genomic_DNA"/>
</dbReference>
<feature type="region of interest" description="Disordered" evidence="9">
    <location>
        <begin position="44"/>
        <end position="71"/>
    </location>
</feature>
<evidence type="ECO:0000256" key="7">
    <source>
        <dbReference type="ARBA" id="ARBA00023294"/>
    </source>
</evidence>
<accession>A0AAV3QN06</accession>
<comment type="function">
    <text evidence="8">Aux/IAA proteins are short-lived transcriptional factors that function as repressors of early auxin response genes at low auxin concentrations.</text>
</comment>
<organism evidence="11 12">
    <name type="scientific">Lithospermum erythrorhizon</name>
    <name type="common">Purple gromwell</name>
    <name type="synonym">Lithospermum officinale var. erythrorhizon</name>
    <dbReference type="NCBI Taxonomy" id="34254"/>
    <lineage>
        <taxon>Eukaryota</taxon>
        <taxon>Viridiplantae</taxon>
        <taxon>Streptophyta</taxon>
        <taxon>Embryophyta</taxon>
        <taxon>Tracheophyta</taxon>
        <taxon>Spermatophyta</taxon>
        <taxon>Magnoliopsida</taxon>
        <taxon>eudicotyledons</taxon>
        <taxon>Gunneridae</taxon>
        <taxon>Pentapetalae</taxon>
        <taxon>asterids</taxon>
        <taxon>lamiids</taxon>
        <taxon>Boraginales</taxon>
        <taxon>Boraginaceae</taxon>
        <taxon>Boraginoideae</taxon>
        <taxon>Lithospermeae</taxon>
        <taxon>Lithospermum</taxon>
    </lineage>
</organism>
<keyword evidence="12" id="KW-1185">Reference proteome</keyword>
<dbReference type="GO" id="GO:0009734">
    <property type="term" value="P:auxin-activated signaling pathway"/>
    <property type="evidence" value="ECO:0007669"/>
    <property type="project" value="UniProtKB-UniRule"/>
</dbReference>
<keyword evidence="5 8" id="KW-0804">Transcription</keyword>
<evidence type="ECO:0000256" key="9">
    <source>
        <dbReference type="SAM" id="MobiDB-lite"/>
    </source>
</evidence>
<dbReference type="PROSITE" id="PS51745">
    <property type="entry name" value="PB1"/>
    <property type="match status" value="1"/>
</dbReference>
<dbReference type="InterPro" id="IPR033389">
    <property type="entry name" value="AUX/IAA_dom"/>
</dbReference>
<evidence type="ECO:0000256" key="5">
    <source>
        <dbReference type="ARBA" id="ARBA00023163"/>
    </source>
</evidence>
<dbReference type="GO" id="GO:0005634">
    <property type="term" value="C:nucleus"/>
    <property type="evidence" value="ECO:0007669"/>
    <property type="project" value="UniProtKB-SubCell"/>
</dbReference>
<evidence type="ECO:0000313" key="11">
    <source>
        <dbReference type="EMBL" id="GAA0164546.1"/>
    </source>
</evidence>
<dbReference type="Proteomes" id="UP001454036">
    <property type="component" value="Unassembled WGS sequence"/>
</dbReference>
<feature type="domain" description="PB1" evidence="10">
    <location>
        <begin position="128"/>
        <end position="228"/>
    </location>
</feature>
<dbReference type="PANTHER" id="PTHR31734:SF6">
    <property type="entry name" value="AUXIN-RESPONSIVE PROTEIN IAA11"/>
    <property type="match status" value="1"/>
</dbReference>
<keyword evidence="7 8" id="KW-0927">Auxin signaling pathway</keyword>
<keyword evidence="3 8" id="KW-0678">Repressor</keyword>
<evidence type="ECO:0000259" key="10">
    <source>
        <dbReference type="PROSITE" id="PS51745"/>
    </source>
</evidence>
<comment type="subcellular location">
    <subcellularLocation>
        <location evidence="1 8">Nucleus</location>
    </subcellularLocation>
</comment>
<dbReference type="PANTHER" id="PTHR31734">
    <property type="entry name" value="AUXIN-RESPONSIVE PROTEIN IAA17"/>
    <property type="match status" value="1"/>
</dbReference>
<gene>
    <name evidence="11" type="ORF">LIER_39814</name>
</gene>
<keyword evidence="4 8" id="KW-0805">Transcription regulation</keyword>
<evidence type="ECO:0000256" key="2">
    <source>
        <dbReference type="ARBA" id="ARBA00006728"/>
    </source>
</evidence>
<comment type="caution">
    <text evidence="11">The sequence shown here is derived from an EMBL/GenBank/DDBJ whole genome shotgun (WGS) entry which is preliminary data.</text>
</comment>
<evidence type="ECO:0000256" key="1">
    <source>
        <dbReference type="ARBA" id="ARBA00004123"/>
    </source>
</evidence>